<dbReference type="RefSeq" id="WP_214298926.1">
    <property type="nucleotide sequence ID" value="NZ_JAHDYS010000009.1"/>
</dbReference>
<keyword evidence="4" id="KW-1185">Reference proteome</keyword>
<proteinExistence type="predicted"/>
<evidence type="ECO:0000259" key="2">
    <source>
        <dbReference type="Pfam" id="PF13635"/>
    </source>
</evidence>
<dbReference type="PANTHER" id="PTHR43566:SF2">
    <property type="entry name" value="DUF4143 DOMAIN-CONTAINING PROTEIN"/>
    <property type="match status" value="1"/>
</dbReference>
<reference evidence="3 4" key="1">
    <citation type="submission" date="2021-05" db="EMBL/GenBank/DDBJ databases">
        <title>The draft genome of Geobacter chapellei DSM 13688.</title>
        <authorList>
            <person name="Xu Z."/>
            <person name="Masuda Y."/>
            <person name="Itoh H."/>
            <person name="Senoo K."/>
        </authorList>
    </citation>
    <scope>NUCLEOTIDE SEQUENCE [LARGE SCALE GENOMIC DNA]</scope>
    <source>
        <strain evidence="3 4">DSM 13688</strain>
    </source>
</reference>
<feature type="domain" description="AAA" evidence="1">
    <location>
        <begin position="18"/>
        <end position="133"/>
    </location>
</feature>
<dbReference type="InterPro" id="IPR041682">
    <property type="entry name" value="AAA_14"/>
</dbReference>
<dbReference type="SUPFAM" id="SSF52540">
    <property type="entry name" value="P-loop containing nucleoside triphosphate hydrolases"/>
    <property type="match status" value="1"/>
</dbReference>
<dbReference type="PANTHER" id="PTHR43566">
    <property type="entry name" value="CONSERVED PROTEIN"/>
    <property type="match status" value="1"/>
</dbReference>
<comment type="caution">
    <text evidence="3">The sequence shown here is derived from an EMBL/GenBank/DDBJ whole genome shotgun (WGS) entry which is preliminary data.</text>
</comment>
<evidence type="ECO:0000313" key="3">
    <source>
        <dbReference type="EMBL" id="MBT1072228.1"/>
    </source>
</evidence>
<keyword evidence="3" id="KW-0067">ATP-binding</keyword>
<dbReference type="InterPro" id="IPR025420">
    <property type="entry name" value="DUF4143"/>
</dbReference>
<organism evidence="3 4">
    <name type="scientific">Pelotalea chapellei</name>
    <dbReference type="NCBI Taxonomy" id="44671"/>
    <lineage>
        <taxon>Bacteria</taxon>
        <taxon>Pseudomonadati</taxon>
        <taxon>Thermodesulfobacteriota</taxon>
        <taxon>Desulfuromonadia</taxon>
        <taxon>Geobacterales</taxon>
        <taxon>Geobacteraceae</taxon>
        <taxon>Pelotalea</taxon>
    </lineage>
</organism>
<dbReference type="Pfam" id="PF13173">
    <property type="entry name" value="AAA_14"/>
    <property type="match status" value="1"/>
</dbReference>
<name>A0ABS5U960_9BACT</name>
<dbReference type="Pfam" id="PF13635">
    <property type="entry name" value="DUF4143"/>
    <property type="match status" value="1"/>
</dbReference>
<protein>
    <submittedName>
        <fullName evidence="3">ATP-binding protein</fullName>
    </submittedName>
</protein>
<feature type="domain" description="DUF4143" evidence="2">
    <location>
        <begin position="175"/>
        <end position="334"/>
    </location>
</feature>
<evidence type="ECO:0000313" key="4">
    <source>
        <dbReference type="Proteomes" id="UP000784128"/>
    </source>
</evidence>
<keyword evidence="3" id="KW-0547">Nucleotide-binding</keyword>
<dbReference type="InterPro" id="IPR027417">
    <property type="entry name" value="P-loop_NTPase"/>
</dbReference>
<accession>A0ABS5U960</accession>
<dbReference type="Proteomes" id="UP000784128">
    <property type="component" value="Unassembled WGS sequence"/>
</dbReference>
<dbReference type="EMBL" id="JAHDYS010000009">
    <property type="protein sequence ID" value="MBT1072228.1"/>
    <property type="molecule type" value="Genomic_DNA"/>
</dbReference>
<sequence length="388" mass="43564">MIPRRAHKTILDLAQGFPFVAITGPRQSGKTTLSRAAFPDKPYASLEDPDLREFADNDPRGFLAGYPDGAIFDEVQRCPQLFSYLQTRADLDGRQGLYILTGSQQFGLFSNITQSLAGRVGMVQLLPFSSTELNQAGIPPISLDELLFTGLYPPIYDRPVSPAQWYSGYIHTYLERDVRQMINVRDLSAFQRFLRLCAARTGQLLNLSSLANDCSITHNTAKAWISILEASYIVHLLLPHHSNFNKRLIKSPKLYFHDTGLAAWLVGIHEKSHLSFHPLRGALFETWVVGELLKGRFNRGLPSNLYFWRDSTGNEVDVLFDQGLTLEPLEIKAGQTVTSDYFTGLKKWIGLAGQSAGRPFLVYGGDKLQTRQEVDVIPWSKISSITER</sequence>
<dbReference type="GO" id="GO:0005524">
    <property type="term" value="F:ATP binding"/>
    <property type="evidence" value="ECO:0007669"/>
    <property type="project" value="UniProtKB-KW"/>
</dbReference>
<evidence type="ECO:0000259" key="1">
    <source>
        <dbReference type="Pfam" id="PF13173"/>
    </source>
</evidence>
<gene>
    <name evidence="3" type="ORF">KJB30_10560</name>
</gene>